<dbReference type="PANTHER" id="PTHR31111:SF136">
    <property type="entry name" value="F-BOX ASSOCIATED DOMAIN-CONTAINING PROTEIN"/>
    <property type="match status" value="1"/>
</dbReference>
<dbReference type="Pfam" id="PF08268">
    <property type="entry name" value="FBA_3"/>
    <property type="match status" value="1"/>
</dbReference>
<name>A0A2G5CPT7_AQUCA</name>
<protein>
    <recommendedName>
        <fullName evidence="1">F-box associated beta-propeller type 3 domain-containing protein</fullName>
    </recommendedName>
</protein>
<gene>
    <name evidence="2" type="ORF">AQUCO_04100031v1</name>
</gene>
<feature type="domain" description="F-box associated beta-propeller type 3" evidence="1">
    <location>
        <begin position="95"/>
        <end position="298"/>
    </location>
</feature>
<dbReference type="InterPro" id="IPR017451">
    <property type="entry name" value="F-box-assoc_interact_dom"/>
</dbReference>
<proteinExistence type="predicted"/>
<reference evidence="2 3" key="1">
    <citation type="submission" date="2017-09" db="EMBL/GenBank/DDBJ databases">
        <title>WGS assembly of Aquilegia coerulea Goldsmith.</title>
        <authorList>
            <person name="Hodges S."/>
            <person name="Kramer E."/>
            <person name="Nordborg M."/>
            <person name="Tomkins J."/>
            <person name="Borevitz J."/>
            <person name="Derieg N."/>
            <person name="Yan J."/>
            <person name="Mihaltcheva S."/>
            <person name="Hayes R.D."/>
            <person name="Rokhsar D."/>
        </authorList>
    </citation>
    <scope>NUCLEOTIDE SEQUENCE [LARGE SCALE GENOMIC DNA]</scope>
    <source>
        <strain evidence="3">cv. Goldsmith</strain>
    </source>
</reference>
<dbReference type="NCBIfam" id="TIGR01640">
    <property type="entry name" value="F_box_assoc_1"/>
    <property type="match status" value="1"/>
</dbReference>
<dbReference type="InterPro" id="IPR013187">
    <property type="entry name" value="F-box-assoc_dom_typ3"/>
</dbReference>
<evidence type="ECO:0000313" key="2">
    <source>
        <dbReference type="EMBL" id="PIA33331.1"/>
    </source>
</evidence>
<dbReference type="OrthoDB" id="1028281at2759"/>
<dbReference type="EMBL" id="KZ305058">
    <property type="protein sequence ID" value="PIA33331.1"/>
    <property type="molecule type" value="Genomic_DNA"/>
</dbReference>
<dbReference type="Proteomes" id="UP000230069">
    <property type="component" value="Unassembled WGS sequence"/>
</dbReference>
<dbReference type="STRING" id="218851.A0A2G5CPT7"/>
<accession>A0A2G5CPT7</accession>
<evidence type="ECO:0000259" key="1">
    <source>
        <dbReference type="Pfam" id="PF08268"/>
    </source>
</evidence>
<dbReference type="FunCoup" id="A0A2G5CPT7">
    <property type="interactions" value="7"/>
</dbReference>
<sequence>MEDKEKSIRVPDDVIIDILLLCVNKTWLQLLTNDPQFVQLYLHQLNKNPTMLALRFEKRQDETIIFSALELTAYDKAVHLELPFCRRCRGATNNCNSYEVYGILNGLIWVGLTYEKEKSLFLWNPFTNDYIHVPFPPILTHFFKPCDNKITGFGFGFLPDTNQYKAISFRECDKLSHINVYTLGTDGSWRNLRNISYHGVYRDRVPPLVNGALHWLADTGMSSWHSKRIVSFDMKHEVFQEMPHPSSANLNYDANSLNRLGVLGGLLCILGRDFGENVQVWVMQQYGVANSWTKQFTIEAHEVCGSFTHLQPIGVASIKEME</sequence>
<evidence type="ECO:0000313" key="3">
    <source>
        <dbReference type="Proteomes" id="UP000230069"/>
    </source>
</evidence>
<keyword evidence="3" id="KW-1185">Reference proteome</keyword>
<dbReference type="PANTHER" id="PTHR31111">
    <property type="entry name" value="BNAA05G37150D PROTEIN-RELATED"/>
    <property type="match status" value="1"/>
</dbReference>
<organism evidence="2 3">
    <name type="scientific">Aquilegia coerulea</name>
    <name type="common">Rocky mountain columbine</name>
    <dbReference type="NCBI Taxonomy" id="218851"/>
    <lineage>
        <taxon>Eukaryota</taxon>
        <taxon>Viridiplantae</taxon>
        <taxon>Streptophyta</taxon>
        <taxon>Embryophyta</taxon>
        <taxon>Tracheophyta</taxon>
        <taxon>Spermatophyta</taxon>
        <taxon>Magnoliopsida</taxon>
        <taxon>Ranunculales</taxon>
        <taxon>Ranunculaceae</taxon>
        <taxon>Thalictroideae</taxon>
        <taxon>Aquilegia</taxon>
    </lineage>
</organism>
<dbReference type="InParanoid" id="A0A2G5CPT7"/>
<dbReference type="AlphaFoldDB" id="A0A2G5CPT7"/>